<dbReference type="EMBL" id="VJVV01000003">
    <property type="protein sequence ID" value="TRO82655.1"/>
    <property type="molecule type" value="Genomic_DNA"/>
</dbReference>
<dbReference type="SUPFAM" id="SSF49373">
    <property type="entry name" value="Invasin/intimin cell-adhesion fragments"/>
    <property type="match status" value="1"/>
</dbReference>
<dbReference type="SMART" id="SM00635">
    <property type="entry name" value="BID_2"/>
    <property type="match status" value="2"/>
</dbReference>
<feature type="domain" description="BIG2" evidence="2">
    <location>
        <begin position="50"/>
        <end position="128"/>
    </location>
</feature>
<dbReference type="InterPro" id="IPR003343">
    <property type="entry name" value="Big_2"/>
</dbReference>
<dbReference type="InterPro" id="IPR008964">
    <property type="entry name" value="Invasin/intimin_cell_adhesion"/>
</dbReference>
<accession>A0A550JHG5</accession>
<dbReference type="Pfam" id="PF02368">
    <property type="entry name" value="Big_2"/>
    <property type="match status" value="1"/>
</dbReference>
<dbReference type="Gene3D" id="2.60.40.1080">
    <property type="match status" value="2"/>
</dbReference>
<sequence>MATRFPIETDQPVIEVTLPVGRHVLELVVEDSAGLRSAPDTVVITVQRADAVAVAIAPVTAALLAGGQQQFAAAVTGTSNTAVIWSVQESGGGTVSTTGLYTAPATAGTFHVRVTSVADPTKSASATVTVTAVSVAISPTSASVVVGNTRQFTATVTGTSNRAVTWSVQESGGGTISASGLYTAPADAGTFHVRATSVADPTKSASATVTVTPISCVAGSPGVPCTGSSPLVCVAGAPGTPCTGSAPMIICTSGNPTVVCSGSTPMITCTSGNPTVLECVAGAPTATCTGSAPMVEICTAARPSVTECIVGGPTNNTCTGAAPRILECTVGGPTIIRSEPEKEVEKAPAEKPTVKPKGKPKK</sequence>
<dbReference type="OrthoDB" id="5397545at2"/>
<dbReference type="Proteomes" id="UP000317155">
    <property type="component" value="Unassembled WGS sequence"/>
</dbReference>
<name>A0A550JHG5_9BACT</name>
<evidence type="ECO:0000313" key="3">
    <source>
        <dbReference type="EMBL" id="TRO82655.1"/>
    </source>
</evidence>
<evidence type="ECO:0000256" key="1">
    <source>
        <dbReference type="SAM" id="MobiDB-lite"/>
    </source>
</evidence>
<gene>
    <name evidence="3" type="ORF">FL622_05580</name>
</gene>
<dbReference type="RefSeq" id="WP_092056855.1">
    <property type="nucleotide sequence ID" value="NZ_FOJJ01000023.1"/>
</dbReference>
<dbReference type="AlphaFoldDB" id="A0A550JHG5"/>
<evidence type="ECO:0000313" key="4">
    <source>
        <dbReference type="Proteomes" id="UP000317155"/>
    </source>
</evidence>
<proteinExistence type="predicted"/>
<organism evidence="3 4">
    <name type="scientific">Trichloromonas acetexigens</name>
    <dbReference type="NCBI Taxonomy" id="38815"/>
    <lineage>
        <taxon>Bacteria</taxon>
        <taxon>Pseudomonadati</taxon>
        <taxon>Thermodesulfobacteriota</taxon>
        <taxon>Desulfuromonadia</taxon>
        <taxon>Desulfuromonadales</taxon>
        <taxon>Trichloromonadaceae</taxon>
        <taxon>Trichloromonas</taxon>
    </lineage>
</organism>
<reference evidence="3 4" key="1">
    <citation type="submission" date="2019-07" db="EMBL/GenBank/DDBJ databases">
        <title>Insights of Desulfuromonas acetexigens electromicrobiology.</title>
        <authorList>
            <person name="Katuri K."/>
            <person name="Sapireddy V."/>
            <person name="Shaw D.R."/>
            <person name="Saikaly P."/>
        </authorList>
    </citation>
    <scope>NUCLEOTIDE SEQUENCE [LARGE SCALE GENOMIC DNA]</scope>
    <source>
        <strain evidence="3 4">2873</strain>
    </source>
</reference>
<feature type="domain" description="BIG2" evidence="2">
    <location>
        <begin position="131"/>
        <end position="208"/>
    </location>
</feature>
<feature type="compositionally biased region" description="Basic and acidic residues" evidence="1">
    <location>
        <begin position="338"/>
        <end position="353"/>
    </location>
</feature>
<feature type="region of interest" description="Disordered" evidence="1">
    <location>
        <begin position="337"/>
        <end position="362"/>
    </location>
</feature>
<comment type="caution">
    <text evidence="3">The sequence shown here is derived from an EMBL/GenBank/DDBJ whole genome shotgun (WGS) entry which is preliminary data.</text>
</comment>
<evidence type="ECO:0000259" key="2">
    <source>
        <dbReference type="SMART" id="SM00635"/>
    </source>
</evidence>
<protein>
    <recommendedName>
        <fullName evidence="2">BIG2 domain-containing protein</fullName>
    </recommendedName>
</protein>
<keyword evidence="4" id="KW-1185">Reference proteome</keyword>